<proteinExistence type="predicted"/>
<dbReference type="RefSeq" id="WP_162534190.1">
    <property type="nucleotide sequence ID" value="NZ_CP029619.1"/>
</dbReference>
<dbReference type="InterPro" id="IPR045459">
    <property type="entry name" value="DUF5908"/>
</dbReference>
<dbReference type="KEGG" id="cher:DK880_00814"/>
<organism evidence="1 2">
    <name type="scientific">Candidatus Cardinium hertigii</name>
    <dbReference type="NCBI Taxonomy" id="247481"/>
    <lineage>
        <taxon>Bacteria</taxon>
        <taxon>Pseudomonadati</taxon>
        <taxon>Bacteroidota</taxon>
        <taxon>Cytophagia</taxon>
        <taxon>Cytophagales</taxon>
        <taxon>Amoebophilaceae</taxon>
        <taxon>Candidatus Cardinium</taxon>
    </lineage>
</organism>
<name>A0A2Z3L9T2_9BACT</name>
<dbReference type="Pfam" id="PF19265">
    <property type="entry name" value="DUF5908"/>
    <property type="match status" value="1"/>
</dbReference>
<accession>A0A2Z3L9T2</accession>
<gene>
    <name evidence="1" type="ORF">DK880_00814</name>
</gene>
<sequence>MPIKINELVIRVKVCETNKQEESAVHRSGHLVSEQQKLDLIQDCLYLLEEREVR</sequence>
<dbReference type="EMBL" id="CP029619">
    <property type="protein sequence ID" value="AWN82119.1"/>
    <property type="molecule type" value="Genomic_DNA"/>
</dbReference>
<dbReference type="Proteomes" id="UP000245872">
    <property type="component" value="Chromosome"/>
</dbReference>
<evidence type="ECO:0000313" key="2">
    <source>
        <dbReference type="Proteomes" id="UP000245872"/>
    </source>
</evidence>
<evidence type="ECO:0000313" key="1">
    <source>
        <dbReference type="EMBL" id="AWN82119.1"/>
    </source>
</evidence>
<keyword evidence="2" id="KW-1185">Reference proteome</keyword>
<dbReference type="AlphaFoldDB" id="A0A2Z3L9T2"/>
<protein>
    <submittedName>
        <fullName evidence="1">Uncharacterized protein</fullName>
    </submittedName>
</protein>
<reference evidence="1 2" key="1">
    <citation type="submission" date="2018-05" db="EMBL/GenBank/DDBJ databases">
        <title>Candidatus Cardinium hertigii Genome Assembly.</title>
        <authorList>
            <person name="Showmaker K.C."/>
            <person name="Walden K.O."/>
            <person name="Fields C.J."/>
            <person name="Lambert K.N."/>
            <person name="Hudson M.E."/>
        </authorList>
    </citation>
    <scope>NUCLEOTIDE SEQUENCE [LARGE SCALE GENOMIC DNA]</scope>
    <source>
        <strain evidence="2">cHgTN10</strain>
    </source>
</reference>